<dbReference type="Pfam" id="PF03176">
    <property type="entry name" value="MMPL"/>
    <property type="match status" value="1"/>
</dbReference>
<accession>A0ABP7X8J2</accession>
<keyword evidence="4 6" id="KW-1133">Transmembrane helix</keyword>
<feature type="transmembrane region" description="Helical" evidence="6">
    <location>
        <begin position="257"/>
        <end position="277"/>
    </location>
</feature>
<organism evidence="8 9">
    <name type="scientific">Nocardioides fonticola</name>
    <dbReference type="NCBI Taxonomy" id="450363"/>
    <lineage>
        <taxon>Bacteria</taxon>
        <taxon>Bacillati</taxon>
        <taxon>Actinomycetota</taxon>
        <taxon>Actinomycetes</taxon>
        <taxon>Propionibacteriales</taxon>
        <taxon>Nocardioidaceae</taxon>
        <taxon>Nocardioides</taxon>
    </lineage>
</organism>
<evidence type="ECO:0000256" key="3">
    <source>
        <dbReference type="ARBA" id="ARBA00022692"/>
    </source>
</evidence>
<comment type="subcellular location">
    <subcellularLocation>
        <location evidence="1">Cell membrane</location>
        <topology evidence="1">Multi-pass membrane protein</topology>
    </subcellularLocation>
</comment>
<keyword evidence="5 6" id="KW-0472">Membrane</keyword>
<keyword evidence="2" id="KW-1003">Cell membrane</keyword>
<keyword evidence="9" id="KW-1185">Reference proteome</keyword>
<evidence type="ECO:0000256" key="1">
    <source>
        <dbReference type="ARBA" id="ARBA00004651"/>
    </source>
</evidence>
<evidence type="ECO:0000313" key="9">
    <source>
        <dbReference type="Proteomes" id="UP001501495"/>
    </source>
</evidence>
<dbReference type="Gene3D" id="1.20.1640.10">
    <property type="entry name" value="Multidrug efflux transporter AcrB transmembrane domain"/>
    <property type="match status" value="1"/>
</dbReference>
<dbReference type="Proteomes" id="UP001501495">
    <property type="component" value="Unassembled WGS sequence"/>
</dbReference>
<dbReference type="EMBL" id="BAAAZH010000001">
    <property type="protein sequence ID" value="GAA4107364.1"/>
    <property type="molecule type" value="Genomic_DNA"/>
</dbReference>
<keyword evidence="3 6" id="KW-0812">Transmembrane</keyword>
<feature type="transmembrane region" description="Helical" evidence="6">
    <location>
        <begin position="231"/>
        <end position="251"/>
    </location>
</feature>
<dbReference type="InterPro" id="IPR050545">
    <property type="entry name" value="Mycobact_MmpL"/>
</dbReference>
<evidence type="ECO:0000313" key="8">
    <source>
        <dbReference type="EMBL" id="GAA4107364.1"/>
    </source>
</evidence>
<dbReference type="PANTHER" id="PTHR33406">
    <property type="entry name" value="MEMBRANE PROTEIN MJ1562-RELATED"/>
    <property type="match status" value="1"/>
</dbReference>
<reference evidence="9" key="1">
    <citation type="journal article" date="2019" name="Int. J. Syst. Evol. Microbiol.">
        <title>The Global Catalogue of Microorganisms (GCM) 10K type strain sequencing project: providing services to taxonomists for standard genome sequencing and annotation.</title>
        <authorList>
            <consortium name="The Broad Institute Genomics Platform"/>
            <consortium name="The Broad Institute Genome Sequencing Center for Infectious Disease"/>
            <person name="Wu L."/>
            <person name="Ma J."/>
        </authorList>
    </citation>
    <scope>NUCLEOTIDE SEQUENCE [LARGE SCALE GENOMIC DNA]</scope>
    <source>
        <strain evidence="9">JCM 16703</strain>
    </source>
</reference>
<evidence type="ECO:0000256" key="5">
    <source>
        <dbReference type="ARBA" id="ARBA00023136"/>
    </source>
</evidence>
<sequence length="294" mass="30051">MSTLLYRLGHRAFDRPWFVLAGWLVAIGIVIAGIALNGVSVSSGFKVDGTEAQTVLDRVTAELPEVSGGQASVVFVVPEGQRIDTPDRVEAMARAIDAVFGLDQVAAPPKLEPAAGGPSRVPENAQPFRPLMYDGAPVPGALLSARGDTVLFQFQFKVPTTSLANSDVTAVLDAVERSETGTGITALPSDSLKALEVPVGAGEVIGLTVAGIVLVLTLGSVVAAGLPLVNALVGVGIGVGGAYALSTVLSMSSATPVLGLMVGLAVGIDCACCLVTPSRRSRSQSARPKSPAWQ</sequence>
<dbReference type="RefSeq" id="WP_344731135.1">
    <property type="nucleotide sequence ID" value="NZ_BAAAZH010000001.1"/>
</dbReference>
<gene>
    <name evidence="8" type="ORF">GCM10022215_00160</name>
</gene>
<dbReference type="SUPFAM" id="SSF82866">
    <property type="entry name" value="Multidrug efflux transporter AcrB transmembrane domain"/>
    <property type="match status" value="1"/>
</dbReference>
<feature type="transmembrane region" description="Helical" evidence="6">
    <location>
        <begin position="17"/>
        <end position="36"/>
    </location>
</feature>
<feature type="transmembrane region" description="Helical" evidence="6">
    <location>
        <begin position="204"/>
        <end position="224"/>
    </location>
</feature>
<evidence type="ECO:0000259" key="7">
    <source>
        <dbReference type="Pfam" id="PF03176"/>
    </source>
</evidence>
<dbReference type="InterPro" id="IPR004869">
    <property type="entry name" value="MMPL_dom"/>
</dbReference>
<evidence type="ECO:0000256" key="6">
    <source>
        <dbReference type="SAM" id="Phobius"/>
    </source>
</evidence>
<feature type="domain" description="Membrane transport protein MMPL" evidence="7">
    <location>
        <begin position="48"/>
        <end position="284"/>
    </location>
</feature>
<proteinExistence type="predicted"/>
<protein>
    <recommendedName>
        <fullName evidence="7">Membrane transport protein MMPL domain-containing protein</fullName>
    </recommendedName>
</protein>
<evidence type="ECO:0000256" key="2">
    <source>
        <dbReference type="ARBA" id="ARBA00022475"/>
    </source>
</evidence>
<evidence type="ECO:0000256" key="4">
    <source>
        <dbReference type="ARBA" id="ARBA00022989"/>
    </source>
</evidence>
<name>A0ABP7X8J2_9ACTN</name>
<dbReference type="PANTHER" id="PTHR33406:SF13">
    <property type="entry name" value="MEMBRANE PROTEIN YDFJ"/>
    <property type="match status" value="1"/>
</dbReference>
<comment type="caution">
    <text evidence="8">The sequence shown here is derived from an EMBL/GenBank/DDBJ whole genome shotgun (WGS) entry which is preliminary data.</text>
</comment>